<reference evidence="7" key="1">
    <citation type="journal article" date="2014" name="Int. J. Syst. Evol. Microbiol.">
        <title>Complete genome sequence of Corynebacterium casei LMG S-19264T (=DSM 44701T), isolated from a smear-ripened cheese.</title>
        <authorList>
            <consortium name="US DOE Joint Genome Institute (JGI-PGF)"/>
            <person name="Walter F."/>
            <person name="Albersmeier A."/>
            <person name="Kalinowski J."/>
            <person name="Ruckert C."/>
        </authorList>
    </citation>
    <scope>NUCLEOTIDE SEQUENCE</scope>
    <source>
        <strain evidence="7">VKM B-2555</strain>
    </source>
</reference>
<name>A0A9W6JFF1_9HYPH</name>
<dbReference type="Gene3D" id="3.40.50.1010">
    <property type="entry name" value="5'-nuclease"/>
    <property type="match status" value="1"/>
</dbReference>
<evidence type="ECO:0000313" key="8">
    <source>
        <dbReference type="Proteomes" id="UP001143364"/>
    </source>
</evidence>
<evidence type="ECO:0000256" key="4">
    <source>
        <dbReference type="ARBA" id="ARBA00022801"/>
    </source>
</evidence>
<evidence type="ECO:0000259" key="6">
    <source>
        <dbReference type="Pfam" id="PF01850"/>
    </source>
</evidence>
<sequence length="143" mass="15684">MPTGKATCFVDTNILICAVDPKETEKRAIAASLIRNAALSESLVLSPQSLNECYRVLTERLKSASRSDARDYCRVFVRHCTAPLTFATTAEAWSIQDDCGFSWWDCTLLASASLAGCGLFYSEDLQHGRRIGGLEIRNPFASA</sequence>
<keyword evidence="5" id="KW-0460">Magnesium</keyword>
<evidence type="ECO:0000256" key="2">
    <source>
        <dbReference type="ARBA" id="ARBA00022722"/>
    </source>
</evidence>
<dbReference type="Pfam" id="PF01850">
    <property type="entry name" value="PIN"/>
    <property type="match status" value="1"/>
</dbReference>
<dbReference type="InterPro" id="IPR002716">
    <property type="entry name" value="PIN_dom"/>
</dbReference>
<evidence type="ECO:0000256" key="1">
    <source>
        <dbReference type="ARBA" id="ARBA00022649"/>
    </source>
</evidence>
<comment type="function">
    <text evidence="5">Toxic component of a toxin-antitoxin (TA) system. An RNase.</text>
</comment>
<comment type="cofactor">
    <cofactor evidence="5">
        <name>Mg(2+)</name>
        <dbReference type="ChEBI" id="CHEBI:18420"/>
    </cofactor>
</comment>
<dbReference type="EMBL" id="BSFK01000005">
    <property type="protein sequence ID" value="GLK75456.1"/>
    <property type="molecule type" value="Genomic_DNA"/>
</dbReference>
<dbReference type="GO" id="GO:0016787">
    <property type="term" value="F:hydrolase activity"/>
    <property type="evidence" value="ECO:0007669"/>
    <property type="project" value="UniProtKB-KW"/>
</dbReference>
<keyword evidence="5" id="KW-0800">Toxin</keyword>
<dbReference type="GO" id="GO:0090729">
    <property type="term" value="F:toxin activity"/>
    <property type="evidence" value="ECO:0007669"/>
    <property type="project" value="UniProtKB-KW"/>
</dbReference>
<gene>
    <name evidence="5" type="primary">vapC</name>
    <name evidence="7" type="ORF">GCM10008171_07100</name>
</gene>
<dbReference type="HAMAP" id="MF_00265">
    <property type="entry name" value="VapC_Nob1"/>
    <property type="match status" value="1"/>
</dbReference>
<keyword evidence="4 5" id="KW-0378">Hydrolase</keyword>
<dbReference type="GO" id="GO:0004540">
    <property type="term" value="F:RNA nuclease activity"/>
    <property type="evidence" value="ECO:0007669"/>
    <property type="project" value="InterPro"/>
</dbReference>
<proteinExistence type="inferred from homology"/>
<dbReference type="Proteomes" id="UP001143364">
    <property type="component" value="Unassembled WGS sequence"/>
</dbReference>
<feature type="domain" description="PIN" evidence="6">
    <location>
        <begin position="9"/>
        <end position="126"/>
    </location>
</feature>
<feature type="binding site" evidence="5">
    <location>
        <position position="11"/>
    </location>
    <ligand>
        <name>Mg(2+)</name>
        <dbReference type="ChEBI" id="CHEBI:18420"/>
    </ligand>
</feature>
<keyword evidence="1 5" id="KW-1277">Toxin-antitoxin system</keyword>
<keyword evidence="8" id="KW-1185">Reference proteome</keyword>
<feature type="binding site" evidence="5">
    <location>
        <position position="105"/>
    </location>
    <ligand>
        <name>Mg(2+)</name>
        <dbReference type="ChEBI" id="CHEBI:18420"/>
    </ligand>
</feature>
<comment type="caution">
    <text evidence="7">The sequence shown here is derived from an EMBL/GenBank/DDBJ whole genome shotgun (WGS) entry which is preliminary data.</text>
</comment>
<keyword evidence="2 5" id="KW-0540">Nuclease</keyword>
<dbReference type="CDD" id="cd18692">
    <property type="entry name" value="PIN_VapC-like"/>
    <property type="match status" value="1"/>
</dbReference>
<dbReference type="RefSeq" id="WP_271203404.1">
    <property type="nucleotide sequence ID" value="NZ_BSFK01000005.1"/>
</dbReference>
<dbReference type="EC" id="3.1.-.-" evidence="5"/>
<evidence type="ECO:0000256" key="3">
    <source>
        <dbReference type="ARBA" id="ARBA00022723"/>
    </source>
</evidence>
<evidence type="ECO:0000256" key="5">
    <source>
        <dbReference type="HAMAP-Rule" id="MF_00265"/>
    </source>
</evidence>
<dbReference type="GO" id="GO:0000287">
    <property type="term" value="F:magnesium ion binding"/>
    <property type="evidence" value="ECO:0007669"/>
    <property type="project" value="UniProtKB-UniRule"/>
</dbReference>
<organism evidence="7 8">
    <name type="scientific">Methylopila jiangsuensis</name>
    <dbReference type="NCBI Taxonomy" id="586230"/>
    <lineage>
        <taxon>Bacteria</taxon>
        <taxon>Pseudomonadati</taxon>
        <taxon>Pseudomonadota</taxon>
        <taxon>Alphaproteobacteria</taxon>
        <taxon>Hyphomicrobiales</taxon>
        <taxon>Methylopilaceae</taxon>
        <taxon>Methylopila</taxon>
    </lineage>
</organism>
<dbReference type="SUPFAM" id="SSF88723">
    <property type="entry name" value="PIN domain-like"/>
    <property type="match status" value="1"/>
</dbReference>
<accession>A0A9W6JFF1</accession>
<dbReference type="InterPro" id="IPR022907">
    <property type="entry name" value="VapC_family"/>
</dbReference>
<comment type="similarity">
    <text evidence="5">Belongs to the PINc/VapC protein family.</text>
</comment>
<protein>
    <recommendedName>
        <fullName evidence="5">Ribonuclease VapC</fullName>
        <shortName evidence="5">RNase VapC</shortName>
        <ecNumber evidence="5">3.1.-.-</ecNumber>
    </recommendedName>
    <alternativeName>
        <fullName evidence="5">Toxin VapC</fullName>
    </alternativeName>
</protein>
<reference evidence="7" key="2">
    <citation type="submission" date="2023-01" db="EMBL/GenBank/DDBJ databases">
        <authorList>
            <person name="Sun Q."/>
            <person name="Evtushenko L."/>
        </authorList>
    </citation>
    <scope>NUCLEOTIDE SEQUENCE</scope>
    <source>
        <strain evidence="7">VKM B-2555</strain>
    </source>
</reference>
<evidence type="ECO:0000313" key="7">
    <source>
        <dbReference type="EMBL" id="GLK75456.1"/>
    </source>
</evidence>
<dbReference type="AlphaFoldDB" id="A0A9W6JFF1"/>
<dbReference type="InterPro" id="IPR029060">
    <property type="entry name" value="PIN-like_dom_sf"/>
</dbReference>
<keyword evidence="3 5" id="KW-0479">Metal-binding</keyword>